<dbReference type="Proteomes" id="UP000199086">
    <property type="component" value="Unassembled WGS sequence"/>
</dbReference>
<feature type="domain" description="UspA" evidence="2">
    <location>
        <begin position="11"/>
        <end position="144"/>
    </location>
</feature>
<dbReference type="STRING" id="1577474.GA0111570_104263"/>
<evidence type="ECO:0000313" key="4">
    <source>
        <dbReference type="Proteomes" id="UP000199086"/>
    </source>
</evidence>
<dbReference type="CDD" id="cd00293">
    <property type="entry name" value="USP-like"/>
    <property type="match status" value="1"/>
</dbReference>
<dbReference type="PANTHER" id="PTHR46268">
    <property type="entry name" value="STRESS RESPONSE PROTEIN NHAX"/>
    <property type="match status" value="1"/>
</dbReference>
<name>A0A1G6GSQ7_9ACTN</name>
<dbReference type="InterPro" id="IPR014729">
    <property type="entry name" value="Rossmann-like_a/b/a_fold"/>
</dbReference>
<dbReference type="Gene3D" id="3.40.50.620">
    <property type="entry name" value="HUPs"/>
    <property type="match status" value="2"/>
</dbReference>
<dbReference type="SUPFAM" id="SSF52402">
    <property type="entry name" value="Adenine nucleotide alpha hydrolases-like"/>
    <property type="match status" value="2"/>
</dbReference>
<sequence length="308" mass="31358">MSAENIRRGAVLVGVDGSPDANRALVYARGAAELRGSDLMIVHVVDDAVLAGAWGVVYDPSVLQDAGEAVVAEAAESCRAAGMPADRIRTEVAMGNAAAALTKLSRGADLLVVGRRSLSGLERIFVGSTSVGVAATAHCPVVMISAASSPGETGAKRRIGVGVDATANGAAALAAAFAEADLRKVSLEVIHAWDVPGAVRRSGEHAVEVAGQAAIGGVQALLGPLQDRYPQVPVTTHLVQGHPVKEMVARSRELDLLWLGVHTTAGFGVGGVVRGVMAHAECPLALIRDRADDAGPLDEDDALGGAPS</sequence>
<evidence type="ECO:0000259" key="2">
    <source>
        <dbReference type="Pfam" id="PF00582"/>
    </source>
</evidence>
<reference evidence="3 4" key="1">
    <citation type="submission" date="2016-06" db="EMBL/GenBank/DDBJ databases">
        <authorList>
            <person name="Olsen C.W."/>
            <person name="Carey S."/>
            <person name="Hinshaw L."/>
            <person name="Karasin A.I."/>
        </authorList>
    </citation>
    <scope>NUCLEOTIDE SEQUENCE [LARGE SCALE GENOMIC DNA]</scope>
    <source>
        <strain evidence="3 4">LZ-22</strain>
    </source>
</reference>
<evidence type="ECO:0000313" key="3">
    <source>
        <dbReference type="EMBL" id="SDB84206.1"/>
    </source>
</evidence>
<keyword evidence="4" id="KW-1185">Reference proteome</keyword>
<dbReference type="Pfam" id="PF00582">
    <property type="entry name" value="Usp"/>
    <property type="match status" value="2"/>
</dbReference>
<proteinExistence type="inferred from homology"/>
<dbReference type="RefSeq" id="WP_175557391.1">
    <property type="nucleotide sequence ID" value="NZ_FMYF01000004.1"/>
</dbReference>
<dbReference type="PRINTS" id="PR01438">
    <property type="entry name" value="UNVRSLSTRESS"/>
</dbReference>
<gene>
    <name evidence="3" type="ORF">GA0111570_104263</name>
</gene>
<dbReference type="PANTHER" id="PTHR46268:SF6">
    <property type="entry name" value="UNIVERSAL STRESS PROTEIN UP12"/>
    <property type="match status" value="1"/>
</dbReference>
<evidence type="ECO:0000256" key="1">
    <source>
        <dbReference type="ARBA" id="ARBA00008791"/>
    </source>
</evidence>
<dbReference type="EMBL" id="FMYF01000004">
    <property type="protein sequence ID" value="SDB84206.1"/>
    <property type="molecule type" value="Genomic_DNA"/>
</dbReference>
<feature type="domain" description="UspA" evidence="2">
    <location>
        <begin position="157"/>
        <end position="288"/>
    </location>
</feature>
<dbReference type="AlphaFoldDB" id="A0A1G6GSQ7"/>
<dbReference type="InterPro" id="IPR006015">
    <property type="entry name" value="Universal_stress_UspA"/>
</dbReference>
<dbReference type="InterPro" id="IPR006016">
    <property type="entry name" value="UspA"/>
</dbReference>
<protein>
    <submittedName>
        <fullName evidence="3">Nucleotide-binding universal stress protein, UspA family</fullName>
    </submittedName>
</protein>
<organism evidence="3 4">
    <name type="scientific">Raineyella antarctica</name>
    <dbReference type="NCBI Taxonomy" id="1577474"/>
    <lineage>
        <taxon>Bacteria</taxon>
        <taxon>Bacillati</taxon>
        <taxon>Actinomycetota</taxon>
        <taxon>Actinomycetes</taxon>
        <taxon>Propionibacteriales</taxon>
        <taxon>Propionibacteriaceae</taxon>
        <taxon>Raineyella</taxon>
    </lineage>
</organism>
<comment type="similarity">
    <text evidence="1">Belongs to the universal stress protein A family.</text>
</comment>
<accession>A0A1G6GSQ7</accession>